<feature type="compositionally biased region" description="Pro residues" evidence="1">
    <location>
        <begin position="199"/>
        <end position="208"/>
    </location>
</feature>
<gene>
    <name evidence="2" type="ORF">GU243_11370</name>
</gene>
<feature type="region of interest" description="Disordered" evidence="1">
    <location>
        <begin position="116"/>
        <end position="216"/>
    </location>
</feature>
<proteinExistence type="predicted"/>
<feature type="compositionally biased region" description="Low complexity" evidence="1">
    <location>
        <begin position="175"/>
        <end position="192"/>
    </location>
</feature>
<name>A0A6P1NMH3_9MICC</name>
<evidence type="ECO:0000313" key="2">
    <source>
        <dbReference type="EMBL" id="QHK20233.1"/>
    </source>
</evidence>
<sequence length="216" mass="21645">MNTAPDHGDARIIDRLLRESNTEESDLLRPVLLELRALGTGEPPVPSPEVAAFLVPGASNVVRLDAAPRRVRRAAFTVLAVAATLGAGTAAAAATDEGFRAGLHDTVATIVTALTTGPQPSPAVPSVATSGSPTPSPAASGGPGSSTVVPPAVPGTPPGTIPHGIPSWLTPGPEASPTDPAAPHSDAPAPADQKQTHPAPSPAVPKPVLPTERKRP</sequence>
<feature type="compositionally biased region" description="Low complexity" evidence="1">
    <location>
        <begin position="124"/>
        <end position="150"/>
    </location>
</feature>
<evidence type="ECO:0000256" key="1">
    <source>
        <dbReference type="SAM" id="MobiDB-lite"/>
    </source>
</evidence>
<protein>
    <submittedName>
        <fullName evidence="2">Uncharacterized protein</fullName>
    </submittedName>
</protein>
<accession>A0A6P1NMH3</accession>
<dbReference type="AlphaFoldDB" id="A0A6P1NMH3"/>
<organism evidence="2 3">
    <name type="scientific">Pseudarthrobacter psychrotolerans</name>
    <dbReference type="NCBI Taxonomy" id="2697569"/>
    <lineage>
        <taxon>Bacteria</taxon>
        <taxon>Bacillati</taxon>
        <taxon>Actinomycetota</taxon>
        <taxon>Actinomycetes</taxon>
        <taxon>Micrococcales</taxon>
        <taxon>Micrococcaceae</taxon>
        <taxon>Pseudarthrobacter</taxon>
    </lineage>
</organism>
<feature type="compositionally biased region" description="Pro residues" evidence="1">
    <location>
        <begin position="151"/>
        <end position="160"/>
    </location>
</feature>
<evidence type="ECO:0000313" key="3">
    <source>
        <dbReference type="Proteomes" id="UP000464186"/>
    </source>
</evidence>
<dbReference type="EMBL" id="CP047898">
    <property type="protein sequence ID" value="QHK20233.1"/>
    <property type="molecule type" value="Genomic_DNA"/>
</dbReference>
<reference evidence="2 3" key="1">
    <citation type="submission" date="2020-01" db="EMBL/GenBank/DDBJ databases">
        <title>Pseudarthrobacter psychrotolerans sp. nov., isolated from antarctic soil.</title>
        <authorList>
            <person name="Shin Y."/>
            <person name="Park W."/>
        </authorList>
    </citation>
    <scope>NUCLEOTIDE SEQUENCE [LARGE SCALE GENOMIC DNA]</scope>
    <source>
        <strain evidence="2 3">YJ56</strain>
    </source>
</reference>
<keyword evidence="3" id="KW-1185">Reference proteome</keyword>
<dbReference type="Proteomes" id="UP000464186">
    <property type="component" value="Chromosome"/>
</dbReference>
<dbReference type="KEGG" id="psey:GU243_11370"/>